<comment type="caution">
    <text evidence="11">The sequence shown here is derived from an EMBL/GenBank/DDBJ whole genome shotgun (WGS) entry which is preliminary data.</text>
</comment>
<evidence type="ECO:0000256" key="9">
    <source>
        <dbReference type="SAM" id="SignalP"/>
    </source>
</evidence>
<name>A0ABR9HP01_9ACTN</name>
<feature type="signal peptide" evidence="9">
    <location>
        <begin position="1"/>
        <end position="31"/>
    </location>
</feature>
<dbReference type="Pfam" id="PF17964">
    <property type="entry name" value="Big_10"/>
    <property type="match status" value="1"/>
</dbReference>
<evidence type="ECO:0000256" key="6">
    <source>
        <dbReference type="ARBA" id="ARBA00023316"/>
    </source>
</evidence>
<dbReference type="Gene3D" id="2.60.40.3710">
    <property type="match status" value="1"/>
</dbReference>
<dbReference type="InterPro" id="IPR005490">
    <property type="entry name" value="LD_TPept_cat_dom"/>
</dbReference>
<keyword evidence="3 7" id="KW-0133">Cell shape</keyword>
<dbReference type="Gene3D" id="2.40.440.10">
    <property type="entry name" value="L,D-transpeptidase catalytic domain-like"/>
    <property type="match status" value="1"/>
</dbReference>
<evidence type="ECO:0000256" key="5">
    <source>
        <dbReference type="ARBA" id="ARBA00023315"/>
    </source>
</evidence>
<organism evidence="11 12">
    <name type="scientific">Nocardiopsis terrae</name>
    <dbReference type="NCBI Taxonomy" id="372655"/>
    <lineage>
        <taxon>Bacteria</taxon>
        <taxon>Bacillati</taxon>
        <taxon>Actinomycetota</taxon>
        <taxon>Actinomycetes</taxon>
        <taxon>Streptosporangiales</taxon>
        <taxon>Nocardiopsidaceae</taxon>
        <taxon>Nocardiopsis</taxon>
    </lineage>
</organism>
<evidence type="ECO:0000256" key="7">
    <source>
        <dbReference type="PROSITE-ProRule" id="PRU01373"/>
    </source>
</evidence>
<keyword evidence="5" id="KW-0012">Acyltransferase</keyword>
<dbReference type="InterPro" id="IPR041280">
    <property type="entry name" value="Big_10"/>
</dbReference>
<sequence length="423" mass="45248">MFRFPRTAVRRYGIGAAALALATAACTPTEAEPQATTGGGDVSISVTPEAGTSEVVPNTPVRVSAEGGTITEVRVDQDVSAEAGSEDPALGEMTGTLGEDGADWVSDWNLRPGAQVTVTAVAEGEDGTETEEVAEFTTLAAGAEQGLDLASNFPNSGQTAGVGMPVIVDFTQPVTNQVQVENSMEVTSEHPVPGSWRWLSETRAVFRPEEYWEPYQTVTVDMHLAGVEASEGVYGLRDYRLEFEVGRELIATMHVPDHEMVISVDGEQQRTIPVSNGAATTDFNTTTSGSHVLMSHHEREEMDSSTTAIPDGLPGYSTVVSYAVRTTNSGEYVHEASGNPDIGTANTSNGCTNLRMDDALWFFENTLRGDVLETTGTDRQVEWDNGWSYFQLEFDEWLAESATGEPQLTDGNGTPGPVHGEGL</sequence>
<evidence type="ECO:0000256" key="2">
    <source>
        <dbReference type="ARBA" id="ARBA00022679"/>
    </source>
</evidence>
<proteinExistence type="predicted"/>
<feature type="active site" description="Nucleophile" evidence="7">
    <location>
        <position position="351"/>
    </location>
</feature>
<keyword evidence="9" id="KW-0732">Signal</keyword>
<dbReference type="RefSeq" id="WP_191267878.1">
    <property type="nucleotide sequence ID" value="NZ_BMXJ01000001.1"/>
</dbReference>
<feature type="region of interest" description="Disordered" evidence="8">
    <location>
        <begin position="404"/>
        <end position="423"/>
    </location>
</feature>
<dbReference type="Pfam" id="PF03734">
    <property type="entry name" value="YkuD"/>
    <property type="match status" value="1"/>
</dbReference>
<keyword evidence="11" id="KW-0449">Lipoprotein</keyword>
<accession>A0ABR9HP01</accession>
<evidence type="ECO:0000256" key="4">
    <source>
        <dbReference type="ARBA" id="ARBA00022984"/>
    </source>
</evidence>
<keyword evidence="6 7" id="KW-0961">Cell wall biogenesis/degradation</keyword>
<evidence type="ECO:0000256" key="8">
    <source>
        <dbReference type="SAM" id="MobiDB-lite"/>
    </source>
</evidence>
<evidence type="ECO:0000256" key="3">
    <source>
        <dbReference type="ARBA" id="ARBA00022960"/>
    </source>
</evidence>
<keyword evidence="12" id="KW-1185">Reference proteome</keyword>
<gene>
    <name evidence="11" type="ORF">H4W79_004956</name>
</gene>
<dbReference type="Proteomes" id="UP000598217">
    <property type="component" value="Unassembled WGS sequence"/>
</dbReference>
<comment type="pathway">
    <text evidence="1 7">Cell wall biogenesis; peptidoglycan biosynthesis.</text>
</comment>
<protein>
    <submittedName>
        <fullName evidence="11">Lipoprotein-anchoring transpeptidase ErfK/SrfK</fullName>
    </submittedName>
</protein>
<dbReference type="CDD" id="cd16913">
    <property type="entry name" value="YkuD_like"/>
    <property type="match status" value="1"/>
</dbReference>
<dbReference type="InterPro" id="IPR038063">
    <property type="entry name" value="Transpep_catalytic_dom"/>
</dbReference>
<keyword evidence="4 7" id="KW-0573">Peptidoglycan synthesis</keyword>
<dbReference type="PANTHER" id="PTHR30582:SF2">
    <property type="entry name" value="L,D-TRANSPEPTIDASE YCIB-RELATED"/>
    <property type="match status" value="1"/>
</dbReference>
<dbReference type="SUPFAM" id="SSF141523">
    <property type="entry name" value="L,D-transpeptidase catalytic domain-like"/>
    <property type="match status" value="1"/>
</dbReference>
<reference evidence="11 12" key="1">
    <citation type="submission" date="2020-10" db="EMBL/GenBank/DDBJ databases">
        <title>Sequencing the genomes of 1000 actinobacteria strains.</title>
        <authorList>
            <person name="Klenk H.-P."/>
        </authorList>
    </citation>
    <scope>NUCLEOTIDE SEQUENCE [LARGE SCALE GENOMIC DNA]</scope>
    <source>
        <strain evidence="11 12">DSM 45157</strain>
    </source>
</reference>
<dbReference type="EMBL" id="JADBDY010000001">
    <property type="protein sequence ID" value="MBE1460742.1"/>
    <property type="molecule type" value="Genomic_DNA"/>
</dbReference>
<dbReference type="PANTHER" id="PTHR30582">
    <property type="entry name" value="L,D-TRANSPEPTIDASE"/>
    <property type="match status" value="1"/>
</dbReference>
<dbReference type="CDD" id="cd13432">
    <property type="entry name" value="LDT_IgD_like_2"/>
    <property type="match status" value="1"/>
</dbReference>
<evidence type="ECO:0000313" key="12">
    <source>
        <dbReference type="Proteomes" id="UP000598217"/>
    </source>
</evidence>
<dbReference type="PROSITE" id="PS51257">
    <property type="entry name" value="PROKAR_LIPOPROTEIN"/>
    <property type="match status" value="1"/>
</dbReference>
<feature type="region of interest" description="Disordered" evidence="8">
    <location>
        <begin position="31"/>
        <end position="55"/>
    </location>
</feature>
<evidence type="ECO:0000256" key="1">
    <source>
        <dbReference type="ARBA" id="ARBA00004752"/>
    </source>
</evidence>
<evidence type="ECO:0000313" key="11">
    <source>
        <dbReference type="EMBL" id="MBE1460742.1"/>
    </source>
</evidence>
<dbReference type="PROSITE" id="PS52029">
    <property type="entry name" value="LD_TPASE"/>
    <property type="match status" value="1"/>
</dbReference>
<feature type="domain" description="L,D-TPase catalytic" evidence="10">
    <location>
        <begin position="249"/>
        <end position="375"/>
    </location>
</feature>
<feature type="chain" id="PRO_5047092157" evidence="9">
    <location>
        <begin position="32"/>
        <end position="423"/>
    </location>
</feature>
<keyword evidence="2" id="KW-0808">Transferase</keyword>
<dbReference type="InterPro" id="IPR050979">
    <property type="entry name" value="LD-transpeptidase"/>
</dbReference>
<dbReference type="Gene3D" id="2.60.40.3780">
    <property type="match status" value="1"/>
</dbReference>
<feature type="active site" description="Proton donor/acceptor" evidence="7">
    <location>
        <position position="334"/>
    </location>
</feature>
<evidence type="ECO:0000259" key="10">
    <source>
        <dbReference type="PROSITE" id="PS52029"/>
    </source>
</evidence>